<sequence>MARIIFGTRSVKIKSYDAGELEMSELGNAKVEYRQKYFHLYFIPFFPTSKFVALRKQDGELYEIPRPIRHEILKKIKKEPSTPWISFLGPILLLLAGGIYLGNEAYDDYKIYRYSKHSYELTAEWNMKLLGALNTDDFIKVEGDKINVESVDYLKVEEIQGDSLLVSGFETSFGYRNNLASDIQQEYLNNIAKLKTVWVKRDVLRSAVYEDYDEYKSEDTQGISILKTEQTYFISRIDRLDGAPLIRSEQSGGYSSMQQGNSRFSVHMDLSNYGGAGKIVRIENMSGEINWTTPLPLDLGSEKSERRFSLSGDNYSFDFELDFVLHIMTKDGKLVKYRALAEKGDYTPGHVFRMVE</sequence>
<keyword evidence="1" id="KW-0812">Transmembrane</keyword>
<dbReference type="AlphaFoldDB" id="A0AAU9CR45"/>
<reference evidence="2 3" key="1">
    <citation type="submission" date="2021-12" db="EMBL/GenBank/DDBJ databases">
        <title>Genome sequencing of bacteria with rrn-lacking chromosome and rrn-plasmid.</title>
        <authorList>
            <person name="Anda M."/>
            <person name="Iwasaki W."/>
        </authorList>
    </citation>
    <scope>NUCLEOTIDE SEQUENCE [LARGE SCALE GENOMIC DNA]</scope>
    <source>
        <strain evidence="2 3">DSM 100852</strain>
    </source>
</reference>
<name>A0AAU9CR45_9BACT</name>
<accession>A0AAU9CR45</accession>
<evidence type="ECO:0000313" key="3">
    <source>
        <dbReference type="Proteomes" id="UP001348817"/>
    </source>
</evidence>
<keyword evidence="3" id="KW-1185">Reference proteome</keyword>
<dbReference type="KEGG" id="fax:FUAX_18840"/>
<evidence type="ECO:0000256" key="1">
    <source>
        <dbReference type="SAM" id="Phobius"/>
    </source>
</evidence>
<keyword evidence="1" id="KW-0472">Membrane</keyword>
<feature type="transmembrane region" description="Helical" evidence="1">
    <location>
        <begin position="84"/>
        <end position="102"/>
    </location>
</feature>
<organism evidence="2 3">
    <name type="scientific">Fulvitalea axinellae</name>
    <dbReference type="NCBI Taxonomy" id="1182444"/>
    <lineage>
        <taxon>Bacteria</taxon>
        <taxon>Pseudomonadati</taxon>
        <taxon>Bacteroidota</taxon>
        <taxon>Cytophagia</taxon>
        <taxon>Cytophagales</taxon>
        <taxon>Persicobacteraceae</taxon>
        <taxon>Fulvitalea</taxon>
    </lineage>
</organism>
<proteinExistence type="predicted"/>
<keyword evidence="1" id="KW-1133">Transmembrane helix</keyword>
<protein>
    <recommendedName>
        <fullName evidence="4">DUF4178 domain-containing protein</fullName>
    </recommendedName>
</protein>
<dbReference type="EMBL" id="AP025314">
    <property type="protein sequence ID" value="BDD09452.1"/>
    <property type="molecule type" value="Genomic_DNA"/>
</dbReference>
<evidence type="ECO:0008006" key="4">
    <source>
        <dbReference type="Google" id="ProtNLM"/>
    </source>
</evidence>
<dbReference type="Proteomes" id="UP001348817">
    <property type="component" value="Chromosome"/>
</dbReference>
<dbReference type="RefSeq" id="WP_338394653.1">
    <property type="nucleotide sequence ID" value="NZ_AP025314.1"/>
</dbReference>
<evidence type="ECO:0000313" key="2">
    <source>
        <dbReference type="EMBL" id="BDD09452.1"/>
    </source>
</evidence>
<gene>
    <name evidence="2" type="ORF">FUAX_18840</name>
</gene>